<organism evidence="8 9">
    <name type="scientific">Microlunatus capsulatus</name>
    <dbReference type="NCBI Taxonomy" id="99117"/>
    <lineage>
        <taxon>Bacteria</taxon>
        <taxon>Bacillati</taxon>
        <taxon>Actinomycetota</taxon>
        <taxon>Actinomycetes</taxon>
        <taxon>Propionibacteriales</taxon>
        <taxon>Propionibacteriaceae</taxon>
        <taxon>Microlunatus</taxon>
    </lineage>
</organism>
<feature type="transmembrane region" description="Helical" evidence="6">
    <location>
        <begin position="57"/>
        <end position="80"/>
    </location>
</feature>
<dbReference type="CDD" id="cd17370">
    <property type="entry name" value="MFS_MJ1317_like"/>
    <property type="match status" value="1"/>
</dbReference>
<feature type="transmembrane region" description="Helical" evidence="6">
    <location>
        <begin position="117"/>
        <end position="138"/>
    </location>
</feature>
<keyword evidence="3 6" id="KW-1133">Transmembrane helix</keyword>
<feature type="region of interest" description="Disordered" evidence="5">
    <location>
        <begin position="1"/>
        <end position="31"/>
    </location>
</feature>
<comment type="caution">
    <text evidence="8">The sequence shown here is derived from an EMBL/GenBank/DDBJ whole genome shotgun (WGS) entry which is preliminary data.</text>
</comment>
<dbReference type="InterPro" id="IPR036259">
    <property type="entry name" value="MFS_trans_sf"/>
</dbReference>
<dbReference type="Gene3D" id="1.20.1250.20">
    <property type="entry name" value="MFS general substrate transporter like domains"/>
    <property type="match status" value="1"/>
</dbReference>
<evidence type="ECO:0000256" key="1">
    <source>
        <dbReference type="ARBA" id="ARBA00004651"/>
    </source>
</evidence>
<gene>
    <name evidence="8" type="ORF">JOF54_003471</name>
</gene>
<protein>
    <submittedName>
        <fullName evidence="8">MFS family permease</fullName>
    </submittedName>
</protein>
<feature type="transmembrane region" description="Helical" evidence="6">
    <location>
        <begin position="175"/>
        <end position="196"/>
    </location>
</feature>
<comment type="subcellular location">
    <subcellularLocation>
        <location evidence="1">Cell membrane</location>
        <topology evidence="1">Multi-pass membrane protein</topology>
    </subcellularLocation>
</comment>
<name>A0ABS4ZC13_9ACTN</name>
<evidence type="ECO:0000313" key="8">
    <source>
        <dbReference type="EMBL" id="MBP2418549.1"/>
    </source>
</evidence>
<accession>A0ABS4ZC13</accession>
<proteinExistence type="predicted"/>
<feature type="transmembrane region" description="Helical" evidence="6">
    <location>
        <begin position="404"/>
        <end position="425"/>
    </location>
</feature>
<evidence type="ECO:0000259" key="7">
    <source>
        <dbReference type="PROSITE" id="PS50850"/>
    </source>
</evidence>
<dbReference type="Pfam" id="PF07690">
    <property type="entry name" value="MFS_1"/>
    <property type="match status" value="1"/>
</dbReference>
<dbReference type="Proteomes" id="UP000758168">
    <property type="component" value="Unassembled WGS sequence"/>
</dbReference>
<dbReference type="PANTHER" id="PTHR23518:SF2">
    <property type="entry name" value="MAJOR FACILITATOR SUPERFAMILY TRANSPORTER"/>
    <property type="match status" value="1"/>
</dbReference>
<dbReference type="SUPFAM" id="SSF103473">
    <property type="entry name" value="MFS general substrate transporter"/>
    <property type="match status" value="1"/>
</dbReference>
<evidence type="ECO:0000256" key="4">
    <source>
        <dbReference type="ARBA" id="ARBA00023136"/>
    </source>
</evidence>
<keyword evidence="9" id="KW-1185">Reference proteome</keyword>
<feature type="transmembrane region" description="Helical" evidence="6">
    <location>
        <begin position="316"/>
        <end position="333"/>
    </location>
</feature>
<feature type="transmembrane region" description="Helical" evidence="6">
    <location>
        <begin position="33"/>
        <end position="50"/>
    </location>
</feature>
<evidence type="ECO:0000256" key="5">
    <source>
        <dbReference type="SAM" id="MobiDB-lite"/>
    </source>
</evidence>
<feature type="transmembrane region" description="Helical" evidence="6">
    <location>
        <begin position="339"/>
        <end position="363"/>
    </location>
</feature>
<keyword evidence="2 6" id="KW-0812">Transmembrane</keyword>
<evidence type="ECO:0000256" key="3">
    <source>
        <dbReference type="ARBA" id="ARBA00022989"/>
    </source>
</evidence>
<evidence type="ECO:0000313" key="9">
    <source>
        <dbReference type="Proteomes" id="UP000758168"/>
    </source>
</evidence>
<feature type="compositionally biased region" description="Low complexity" evidence="5">
    <location>
        <begin position="9"/>
        <end position="22"/>
    </location>
</feature>
<dbReference type="EMBL" id="JAGIOB010000001">
    <property type="protein sequence ID" value="MBP2418549.1"/>
    <property type="molecule type" value="Genomic_DNA"/>
</dbReference>
<feature type="transmembrane region" description="Helical" evidence="6">
    <location>
        <begin position="375"/>
        <end position="398"/>
    </location>
</feature>
<feature type="domain" description="Major facilitator superfamily (MFS) profile" evidence="7">
    <location>
        <begin position="40"/>
        <end position="431"/>
    </location>
</feature>
<keyword evidence="4 6" id="KW-0472">Membrane</keyword>
<evidence type="ECO:0000256" key="2">
    <source>
        <dbReference type="ARBA" id="ARBA00022692"/>
    </source>
</evidence>
<feature type="transmembrane region" description="Helical" evidence="6">
    <location>
        <begin position="202"/>
        <end position="221"/>
    </location>
</feature>
<sequence length="434" mass="44213">MYVTVRGVPGSTASAPASSAPEPGGPGEPSRRLVRGVPATVLALGVVSFFTDISSEAVVAVLPLYVTAVLGLSPVAYGFLDGVHQGVSAAVRILGGWWADRSRQPKWVAVTGYGVSALSRFLLLPVTGFAALTGVVALDRLGKGLRTGPRDAMIADASDPSRLGRDFGVHRAMDTAGALVGPLLAFAVLVAIPVGVGGYRSVFVLSAAAAVIGLAVLVIAVPQRRRADPAVAAAAVAAPRMRWRDLTDRRLRRVLVAAGLLGLLTVGDGFLYLVLAASGSFGASWFPLLMVGTNAAYLLAAVPLGRLADRVGRGRVFLAGHVLLVAAYALTATRPGGAVAVVAVLLLLGVFYAATDGVLAALTSRLVPAASRASGIAAAQTVVALSRFGASVGFGLLWQLTGRSTALLVVGVGMTLVLPVAAALLRAPRTAVTR</sequence>
<dbReference type="PANTHER" id="PTHR23518">
    <property type="entry name" value="C-METHYLTRANSFERASE"/>
    <property type="match status" value="1"/>
</dbReference>
<feature type="transmembrane region" description="Helical" evidence="6">
    <location>
        <begin position="254"/>
        <end position="277"/>
    </location>
</feature>
<dbReference type="PROSITE" id="PS50850">
    <property type="entry name" value="MFS"/>
    <property type="match status" value="1"/>
</dbReference>
<dbReference type="RefSeq" id="WP_210058121.1">
    <property type="nucleotide sequence ID" value="NZ_BAAAMH010000001.1"/>
</dbReference>
<dbReference type="InterPro" id="IPR020846">
    <property type="entry name" value="MFS_dom"/>
</dbReference>
<reference evidence="8 9" key="1">
    <citation type="submission" date="2021-03" db="EMBL/GenBank/DDBJ databases">
        <title>Sequencing the genomes of 1000 actinobacteria strains.</title>
        <authorList>
            <person name="Klenk H.-P."/>
        </authorList>
    </citation>
    <scope>NUCLEOTIDE SEQUENCE [LARGE SCALE GENOMIC DNA]</scope>
    <source>
        <strain evidence="8 9">DSM 12936</strain>
    </source>
</reference>
<dbReference type="InterPro" id="IPR011701">
    <property type="entry name" value="MFS"/>
</dbReference>
<feature type="transmembrane region" description="Helical" evidence="6">
    <location>
        <begin position="283"/>
        <end position="304"/>
    </location>
</feature>
<evidence type="ECO:0000256" key="6">
    <source>
        <dbReference type="SAM" id="Phobius"/>
    </source>
</evidence>